<reference evidence="2 3" key="1">
    <citation type="journal article" date="2010" name="Proc. Natl. Acad. Sci. U.S.A.">
        <title>Insights into evolution of multicellular fungi from the assembled chromosomes of the mushroom Coprinopsis cinerea (Coprinus cinereus).</title>
        <authorList>
            <person name="Stajich J.E."/>
            <person name="Wilke S.K."/>
            <person name="Ahren D."/>
            <person name="Au C.H."/>
            <person name="Birren B.W."/>
            <person name="Borodovsky M."/>
            <person name="Burns C."/>
            <person name="Canback B."/>
            <person name="Casselton L.A."/>
            <person name="Cheng C.K."/>
            <person name="Deng J."/>
            <person name="Dietrich F.S."/>
            <person name="Fargo D.C."/>
            <person name="Farman M.L."/>
            <person name="Gathman A.C."/>
            <person name="Goldberg J."/>
            <person name="Guigo R."/>
            <person name="Hoegger P.J."/>
            <person name="Hooker J.B."/>
            <person name="Huggins A."/>
            <person name="James T.Y."/>
            <person name="Kamada T."/>
            <person name="Kilaru S."/>
            <person name="Kodira C."/>
            <person name="Kues U."/>
            <person name="Kupfer D."/>
            <person name="Kwan H.S."/>
            <person name="Lomsadze A."/>
            <person name="Li W."/>
            <person name="Lilly W.W."/>
            <person name="Ma L.J."/>
            <person name="Mackey A.J."/>
            <person name="Manning G."/>
            <person name="Martin F."/>
            <person name="Muraguchi H."/>
            <person name="Natvig D.O."/>
            <person name="Palmerini H."/>
            <person name="Ramesh M.A."/>
            <person name="Rehmeyer C.J."/>
            <person name="Roe B.A."/>
            <person name="Shenoy N."/>
            <person name="Stanke M."/>
            <person name="Ter-Hovhannisyan V."/>
            <person name="Tunlid A."/>
            <person name="Velagapudi R."/>
            <person name="Vision T.J."/>
            <person name="Zeng Q."/>
            <person name="Zolan M.E."/>
            <person name="Pukkila P.J."/>
        </authorList>
    </citation>
    <scope>NUCLEOTIDE SEQUENCE [LARGE SCALE GENOMIC DNA]</scope>
    <source>
        <strain evidence="3">Okayama-7 / 130 / ATCC MYA-4618 / FGSC 9003</strain>
    </source>
</reference>
<keyword evidence="3" id="KW-1185">Reference proteome</keyword>
<evidence type="ECO:0000313" key="2">
    <source>
        <dbReference type="EMBL" id="EAU81880.2"/>
    </source>
</evidence>
<dbReference type="HOGENOM" id="CLU_1250609_0_0_1"/>
<dbReference type="EMBL" id="AACS02000002">
    <property type="protein sequence ID" value="EAU81880.2"/>
    <property type="molecule type" value="Genomic_DNA"/>
</dbReference>
<proteinExistence type="predicted"/>
<dbReference type="VEuPathDB" id="FungiDB:CC1G_06091"/>
<dbReference type="GeneID" id="6016524"/>
<feature type="region of interest" description="Disordered" evidence="1">
    <location>
        <begin position="107"/>
        <end position="132"/>
    </location>
</feature>
<evidence type="ECO:0000256" key="1">
    <source>
        <dbReference type="SAM" id="MobiDB-lite"/>
    </source>
</evidence>
<dbReference type="AlphaFoldDB" id="A8PA46"/>
<dbReference type="Proteomes" id="UP000001861">
    <property type="component" value="Unassembled WGS sequence"/>
</dbReference>
<feature type="region of interest" description="Disordered" evidence="1">
    <location>
        <begin position="144"/>
        <end position="221"/>
    </location>
</feature>
<accession>A8PA46</accession>
<sequence>MSLIALNCINAMAHRSFLVRFLFAATLFVGTLALPLVVGDGREARALTTSELYGNRGYYQTLDARKFDPELYERFCTNGFCGRLWGKVKEKLGGTPAREPEWHQLTDLNPSVGHLPTDQQPQPQPQPLPPAHLSAVDLHRQMIAPQYGSGGDGGPRLQVSSTVTTSRSKSKGVKKGGAPALDQHKPKKTSAAKGKARARNLPKKIAPKPVTRPGKGKRAKV</sequence>
<name>A8PA46_COPC7</name>
<dbReference type="KEGG" id="cci:CC1G_06091"/>
<dbReference type="RefSeq" id="XP_001839901.2">
    <property type="nucleotide sequence ID" value="XM_001839849.2"/>
</dbReference>
<evidence type="ECO:0000313" key="3">
    <source>
        <dbReference type="Proteomes" id="UP000001861"/>
    </source>
</evidence>
<feature type="compositionally biased region" description="Basic residues" evidence="1">
    <location>
        <begin position="185"/>
        <end position="206"/>
    </location>
</feature>
<gene>
    <name evidence="2" type="ORF">CC1G_06091</name>
</gene>
<organism evidence="2 3">
    <name type="scientific">Coprinopsis cinerea (strain Okayama-7 / 130 / ATCC MYA-4618 / FGSC 9003)</name>
    <name type="common">Inky cap fungus</name>
    <name type="synonym">Hormographiella aspergillata</name>
    <dbReference type="NCBI Taxonomy" id="240176"/>
    <lineage>
        <taxon>Eukaryota</taxon>
        <taxon>Fungi</taxon>
        <taxon>Dikarya</taxon>
        <taxon>Basidiomycota</taxon>
        <taxon>Agaricomycotina</taxon>
        <taxon>Agaricomycetes</taxon>
        <taxon>Agaricomycetidae</taxon>
        <taxon>Agaricales</taxon>
        <taxon>Agaricineae</taxon>
        <taxon>Psathyrellaceae</taxon>
        <taxon>Coprinopsis</taxon>
    </lineage>
</organism>
<protein>
    <submittedName>
        <fullName evidence="2">Uncharacterized protein</fullName>
    </submittedName>
</protein>
<dbReference type="InParanoid" id="A8PA46"/>
<comment type="caution">
    <text evidence="2">The sequence shown here is derived from an EMBL/GenBank/DDBJ whole genome shotgun (WGS) entry which is preliminary data.</text>
</comment>